<comment type="caution">
    <text evidence="3">The sequence shown here is derived from an EMBL/GenBank/DDBJ whole genome shotgun (WGS) entry which is preliminary data.</text>
</comment>
<dbReference type="Gene3D" id="3.40.50.150">
    <property type="entry name" value="Vaccinia Virus protein VP39"/>
    <property type="match status" value="1"/>
</dbReference>
<reference evidence="3 4" key="1">
    <citation type="submission" date="2020-08" db="EMBL/GenBank/DDBJ databases">
        <title>Sequencing the genomes of 1000 actinobacteria strains.</title>
        <authorList>
            <person name="Klenk H.-P."/>
        </authorList>
    </citation>
    <scope>NUCLEOTIDE SEQUENCE [LARGE SCALE GENOMIC DNA]</scope>
    <source>
        <strain evidence="3 4">DSM 45913</strain>
    </source>
</reference>
<name>A0A7X0C1G2_9ACTN</name>
<dbReference type="PANTHER" id="PTHR45277">
    <property type="entry name" value="EXPRESSED PROTEIN"/>
    <property type="match status" value="1"/>
</dbReference>
<keyword evidence="3" id="KW-0808">Transferase</keyword>
<dbReference type="Pfam" id="PF08241">
    <property type="entry name" value="Methyltransf_11"/>
    <property type="match status" value="1"/>
</dbReference>
<keyword evidence="1" id="KW-1133">Transmembrane helix</keyword>
<evidence type="ECO:0000256" key="1">
    <source>
        <dbReference type="SAM" id="Phobius"/>
    </source>
</evidence>
<feature type="domain" description="Methyltransferase type 11" evidence="2">
    <location>
        <begin position="83"/>
        <end position="188"/>
    </location>
</feature>
<keyword evidence="4" id="KW-1185">Reference proteome</keyword>
<feature type="transmembrane region" description="Helical" evidence="1">
    <location>
        <begin position="12"/>
        <end position="34"/>
    </location>
</feature>
<dbReference type="GO" id="GO:0032259">
    <property type="term" value="P:methylation"/>
    <property type="evidence" value="ECO:0007669"/>
    <property type="project" value="UniProtKB-KW"/>
</dbReference>
<dbReference type="PANTHER" id="PTHR45277:SF1">
    <property type="entry name" value="EXPRESSED PROTEIN"/>
    <property type="match status" value="1"/>
</dbReference>
<dbReference type="Proteomes" id="UP000583800">
    <property type="component" value="Unassembled WGS sequence"/>
</dbReference>
<gene>
    <name evidence="3" type="ORF">FHU36_002470</name>
</gene>
<dbReference type="InterPro" id="IPR029063">
    <property type="entry name" value="SAM-dependent_MTases_sf"/>
</dbReference>
<organism evidence="3 4">
    <name type="scientific">Nonomuraea muscovyensis</name>
    <dbReference type="NCBI Taxonomy" id="1124761"/>
    <lineage>
        <taxon>Bacteria</taxon>
        <taxon>Bacillati</taxon>
        <taxon>Actinomycetota</taxon>
        <taxon>Actinomycetes</taxon>
        <taxon>Streptosporangiales</taxon>
        <taxon>Streptosporangiaceae</taxon>
        <taxon>Nonomuraea</taxon>
    </lineage>
</organism>
<dbReference type="RefSeq" id="WP_312891551.1">
    <property type="nucleotide sequence ID" value="NZ_JACHJB010000001.1"/>
</dbReference>
<dbReference type="EMBL" id="JACHJB010000001">
    <property type="protein sequence ID" value="MBB6345961.1"/>
    <property type="molecule type" value="Genomic_DNA"/>
</dbReference>
<proteinExistence type="predicted"/>
<feature type="transmembrane region" description="Helical" evidence="1">
    <location>
        <begin position="40"/>
        <end position="59"/>
    </location>
</feature>
<keyword evidence="3" id="KW-0489">Methyltransferase</keyword>
<dbReference type="GO" id="GO:0008757">
    <property type="term" value="F:S-adenosylmethionine-dependent methyltransferase activity"/>
    <property type="evidence" value="ECO:0007669"/>
    <property type="project" value="InterPro"/>
</dbReference>
<evidence type="ECO:0000259" key="2">
    <source>
        <dbReference type="Pfam" id="PF08241"/>
    </source>
</evidence>
<dbReference type="SUPFAM" id="SSF53335">
    <property type="entry name" value="S-adenosyl-L-methionine-dependent methyltransferases"/>
    <property type="match status" value="1"/>
</dbReference>
<keyword evidence="1" id="KW-0812">Transmembrane</keyword>
<protein>
    <submittedName>
        <fullName evidence="3">SAM-dependent methyltransferase</fullName>
    </submittedName>
</protein>
<dbReference type="AlphaFoldDB" id="A0A7X0C1G2"/>
<sequence>MRRGNYGFDAPWALAGLVLGGLALLGLGAVSFAFDVPAAGVVFLLGGLYTLASAGSHLYTTRRGKFAVWAGELDRLKGDERLLDLGCGRGAVLLLAAGRLPEGRAVGADMWRSRDQSGNTGRVTRANAAAEGVSVELVTADMRDLPFGDGAFDVVVSSLALHHVHDAEERARAVREAYRVLRPGGLILVADLWHTAAYEDILRDLGMVNVRRRDLGWRYWYGGPWANMWMLAGEKPVEGR</sequence>
<accession>A0A7X0C1G2</accession>
<evidence type="ECO:0000313" key="3">
    <source>
        <dbReference type="EMBL" id="MBB6345961.1"/>
    </source>
</evidence>
<evidence type="ECO:0000313" key="4">
    <source>
        <dbReference type="Proteomes" id="UP000583800"/>
    </source>
</evidence>
<dbReference type="InterPro" id="IPR013216">
    <property type="entry name" value="Methyltransf_11"/>
</dbReference>
<dbReference type="CDD" id="cd02440">
    <property type="entry name" value="AdoMet_MTases"/>
    <property type="match status" value="1"/>
</dbReference>
<keyword evidence="1" id="KW-0472">Membrane</keyword>